<name>A0A367YCY5_9ASCO</name>
<dbReference type="AlphaFoldDB" id="A0A367YCY5"/>
<evidence type="ECO:0000313" key="4">
    <source>
        <dbReference type="EMBL" id="RCK62872.1"/>
    </source>
</evidence>
<dbReference type="PROSITE" id="PS51676">
    <property type="entry name" value="FF"/>
    <property type="match status" value="2"/>
</dbReference>
<dbReference type="PANTHER" id="PTHR11864">
    <property type="entry name" value="PRE-MRNA-PROCESSING PROTEIN PRP40"/>
    <property type="match status" value="1"/>
</dbReference>
<dbReference type="InterPro" id="IPR039726">
    <property type="entry name" value="Prp40-like"/>
</dbReference>
<feature type="domain" description="FF" evidence="3">
    <location>
        <begin position="371"/>
        <end position="429"/>
    </location>
</feature>
<dbReference type="InterPro" id="IPR036517">
    <property type="entry name" value="FF_domain_sf"/>
</dbReference>
<dbReference type="EMBL" id="QLNQ01000025">
    <property type="protein sequence ID" value="RCK62872.1"/>
    <property type="molecule type" value="Genomic_DNA"/>
</dbReference>
<dbReference type="SMART" id="SM00441">
    <property type="entry name" value="FF"/>
    <property type="match status" value="3"/>
</dbReference>
<dbReference type="Pfam" id="PF01846">
    <property type="entry name" value="FF"/>
    <property type="match status" value="2"/>
</dbReference>
<dbReference type="PROSITE" id="PS01159">
    <property type="entry name" value="WW_DOMAIN_1"/>
    <property type="match status" value="2"/>
</dbReference>
<feature type="domain" description="WW" evidence="2">
    <location>
        <begin position="76"/>
        <end position="109"/>
    </location>
</feature>
<feature type="region of interest" description="Disordered" evidence="1">
    <location>
        <begin position="44"/>
        <end position="127"/>
    </location>
</feature>
<feature type="compositionally biased region" description="Basic and acidic residues" evidence="1">
    <location>
        <begin position="44"/>
        <end position="94"/>
    </location>
</feature>
<dbReference type="SMART" id="SM00456">
    <property type="entry name" value="WW"/>
    <property type="match status" value="2"/>
</dbReference>
<proteinExistence type="predicted"/>
<dbReference type="InterPro" id="IPR001202">
    <property type="entry name" value="WW_dom"/>
</dbReference>
<dbReference type="PROSITE" id="PS50020">
    <property type="entry name" value="WW_DOMAIN_2"/>
    <property type="match status" value="2"/>
</dbReference>
<comment type="caution">
    <text evidence="4">The sequence shown here is derived from an EMBL/GenBank/DDBJ whole genome shotgun (WGS) entry which is preliminary data.</text>
</comment>
<sequence>MSDWEELRTDEGEIYYYNYKTNETSWTLPEDDLKKAKLRALRGEVDQPKEEPKVEEKVEDEIKVDEKEEEPKEPVKENKSEWEEYTTDDGRKYYYNETTGETTWDKPGEEEESTKTTTTTTTTTTDNELSELDKELFNKPVVTPTKESETEPAEAFKRMLADNNVDSTWSFQQVMEKFIDKPEYWAIGDPIQRKKCYEEYLVSKFQSELSNKSLLVEKLKKNIHDEIKKLQDKGEISYNTRWTKIRKLWIDEDNPIFKHSMLLDPELAAIFYEYTDKLKQAHDEEIEEKKAQALSELSTYLKTVNSALVEKSKTWESLYENLIKDYRFQSNKNFQNLNKLDILKLYERDIYPKVIEDLKSQTEKLSKSNYRNDRKARDNYKKLLSTLKIDASTQFEDVFEEIENNDAFIELCGRNGSTPLELFWDIVDEKRQILKVKQDLVESAVLEMKKQGGYSEDIWNSEKTFIEALKSSKDDRLVKIDLDKKESAEISDIYKQLKKDFELAKQREQIEHEKEVNDRISSFAQSLYQKSPKFWENIVRLEGTRYTAARRINLEEEFKRVLQSPSYTTLEKYVEGKPPSVITKQIIDEFVNECNRQSSRKRRSSTSETNPEKKPKPSANILNY</sequence>
<evidence type="ECO:0000313" key="5">
    <source>
        <dbReference type="Proteomes" id="UP000253472"/>
    </source>
</evidence>
<dbReference type="STRING" id="5486.A0A367YCY5"/>
<dbReference type="OrthoDB" id="187617at2759"/>
<evidence type="ECO:0000256" key="1">
    <source>
        <dbReference type="SAM" id="MobiDB-lite"/>
    </source>
</evidence>
<organism evidence="4 5">
    <name type="scientific">Candida viswanathii</name>
    <dbReference type="NCBI Taxonomy" id="5486"/>
    <lineage>
        <taxon>Eukaryota</taxon>
        <taxon>Fungi</taxon>
        <taxon>Dikarya</taxon>
        <taxon>Ascomycota</taxon>
        <taxon>Saccharomycotina</taxon>
        <taxon>Pichiomycetes</taxon>
        <taxon>Debaryomycetaceae</taxon>
        <taxon>Candida/Lodderomyces clade</taxon>
        <taxon>Candida</taxon>
    </lineage>
</organism>
<evidence type="ECO:0000259" key="2">
    <source>
        <dbReference type="PROSITE" id="PS50020"/>
    </source>
</evidence>
<dbReference type="SUPFAM" id="SSF51045">
    <property type="entry name" value="WW domain"/>
    <property type="match status" value="2"/>
</dbReference>
<dbReference type="Gene3D" id="2.20.70.10">
    <property type="match status" value="2"/>
</dbReference>
<dbReference type="Proteomes" id="UP000253472">
    <property type="component" value="Unassembled WGS sequence"/>
</dbReference>
<accession>A0A367YCY5</accession>
<dbReference type="InterPro" id="IPR036020">
    <property type="entry name" value="WW_dom_sf"/>
</dbReference>
<feature type="domain" description="WW" evidence="2">
    <location>
        <begin position="1"/>
        <end position="31"/>
    </location>
</feature>
<protein>
    <submittedName>
        <fullName evidence="4">Pre-mRNA-processing protein PRP40</fullName>
    </submittedName>
</protein>
<gene>
    <name evidence="4" type="primary">PRP40_1</name>
    <name evidence="4" type="ORF">Cantr_08878</name>
</gene>
<dbReference type="InterPro" id="IPR002713">
    <property type="entry name" value="FF_domain"/>
</dbReference>
<dbReference type="PANTHER" id="PTHR11864:SF0">
    <property type="entry name" value="PRP40 PRE-MRNA PROCESSING FACTOR 40 HOMOLOG A (YEAST)"/>
    <property type="match status" value="1"/>
</dbReference>
<evidence type="ECO:0000259" key="3">
    <source>
        <dbReference type="PROSITE" id="PS51676"/>
    </source>
</evidence>
<dbReference type="CDD" id="cd00201">
    <property type="entry name" value="WW"/>
    <property type="match status" value="2"/>
</dbReference>
<reference evidence="4 5" key="1">
    <citation type="submission" date="2018-06" db="EMBL/GenBank/DDBJ databases">
        <title>Whole genome sequencing of Candida tropicalis (genome annotated by CSBL at Korea University).</title>
        <authorList>
            <person name="Ahn J."/>
        </authorList>
    </citation>
    <scope>NUCLEOTIDE SEQUENCE [LARGE SCALE GENOMIC DNA]</scope>
    <source>
        <strain evidence="4 5">ATCC 20962</strain>
    </source>
</reference>
<dbReference type="GO" id="GO:0071004">
    <property type="term" value="C:U2-type prespliceosome"/>
    <property type="evidence" value="ECO:0007669"/>
    <property type="project" value="TreeGrafter"/>
</dbReference>
<dbReference type="GO" id="GO:0003723">
    <property type="term" value="F:RNA binding"/>
    <property type="evidence" value="ECO:0007669"/>
    <property type="project" value="TreeGrafter"/>
</dbReference>
<keyword evidence="5" id="KW-1185">Reference proteome</keyword>
<feature type="region of interest" description="Disordered" evidence="1">
    <location>
        <begin position="593"/>
        <end position="624"/>
    </location>
</feature>
<dbReference type="SUPFAM" id="SSF81698">
    <property type="entry name" value="FF domain"/>
    <property type="match status" value="2"/>
</dbReference>
<feature type="domain" description="FF" evidence="3">
    <location>
        <begin position="146"/>
        <end position="203"/>
    </location>
</feature>
<feature type="compositionally biased region" description="Low complexity" evidence="1">
    <location>
        <begin position="115"/>
        <end position="125"/>
    </location>
</feature>
<dbReference type="GO" id="GO:0005685">
    <property type="term" value="C:U1 snRNP"/>
    <property type="evidence" value="ECO:0007669"/>
    <property type="project" value="TreeGrafter"/>
</dbReference>
<dbReference type="Gene3D" id="1.10.10.440">
    <property type="entry name" value="FF domain"/>
    <property type="match status" value="2"/>
</dbReference>
<dbReference type="Pfam" id="PF00397">
    <property type="entry name" value="WW"/>
    <property type="match status" value="2"/>
</dbReference>
<dbReference type="GO" id="GO:0045292">
    <property type="term" value="P:mRNA cis splicing, via spliceosome"/>
    <property type="evidence" value="ECO:0007669"/>
    <property type="project" value="InterPro"/>
</dbReference>